<reference evidence="4 5" key="1">
    <citation type="submission" date="2020-04" db="EMBL/GenBank/DDBJ databases">
        <title>MicrobeNet Type strains.</title>
        <authorList>
            <person name="Nicholson A.C."/>
        </authorList>
    </citation>
    <scope>NUCLEOTIDE SEQUENCE [LARGE SCALE GENOMIC DNA]</scope>
    <source>
        <strain evidence="4 5">ATCC BAA-788</strain>
    </source>
</reference>
<dbReference type="PANTHER" id="PTHR35526:SF3">
    <property type="entry name" value="ANTI-SIGMA-F FACTOR RSBW"/>
    <property type="match status" value="1"/>
</dbReference>
<keyword evidence="1" id="KW-0418">Kinase</keyword>
<dbReference type="Gene3D" id="3.30.565.10">
    <property type="entry name" value="Histidine kinase-like ATPase, C-terminal domain"/>
    <property type="match status" value="1"/>
</dbReference>
<dbReference type="Proteomes" id="UP000581206">
    <property type="component" value="Unassembled WGS sequence"/>
</dbReference>
<evidence type="ECO:0000313" key="5">
    <source>
        <dbReference type="Proteomes" id="UP000581206"/>
    </source>
</evidence>
<keyword evidence="5" id="KW-1185">Reference proteome</keyword>
<dbReference type="InterPro" id="IPR050267">
    <property type="entry name" value="Anti-sigma-factor_SerPK"/>
</dbReference>
<evidence type="ECO:0000313" key="4">
    <source>
        <dbReference type="EMBL" id="NKY21353.1"/>
    </source>
</evidence>
<gene>
    <name evidence="4" type="ORF">HGA03_01590</name>
</gene>
<feature type="region of interest" description="Disordered" evidence="2">
    <location>
        <begin position="1"/>
        <end position="20"/>
    </location>
</feature>
<dbReference type="SUPFAM" id="SSF55874">
    <property type="entry name" value="ATPase domain of HSP90 chaperone/DNA topoisomerase II/histidine kinase"/>
    <property type="match status" value="1"/>
</dbReference>
<dbReference type="PANTHER" id="PTHR35526">
    <property type="entry name" value="ANTI-SIGMA-F FACTOR RSBW-RELATED"/>
    <property type="match status" value="1"/>
</dbReference>
<organism evidence="4 5">
    <name type="scientific">Cellulomonas denverensis</name>
    <dbReference type="NCBI Taxonomy" id="264297"/>
    <lineage>
        <taxon>Bacteria</taxon>
        <taxon>Bacillati</taxon>
        <taxon>Actinomycetota</taxon>
        <taxon>Actinomycetes</taxon>
        <taxon>Micrococcales</taxon>
        <taxon>Cellulomonadaceae</taxon>
        <taxon>Cellulomonas</taxon>
    </lineage>
</organism>
<evidence type="ECO:0000259" key="3">
    <source>
        <dbReference type="Pfam" id="PF13581"/>
    </source>
</evidence>
<proteinExistence type="predicted"/>
<keyword evidence="1" id="KW-0723">Serine/threonine-protein kinase</keyword>
<keyword evidence="4" id="KW-0547">Nucleotide-binding</keyword>
<dbReference type="GO" id="GO:0004674">
    <property type="term" value="F:protein serine/threonine kinase activity"/>
    <property type="evidence" value="ECO:0007669"/>
    <property type="project" value="UniProtKB-KW"/>
</dbReference>
<dbReference type="Pfam" id="PF13581">
    <property type="entry name" value="HATPase_c_2"/>
    <property type="match status" value="1"/>
</dbReference>
<accession>A0A7X6QXR8</accession>
<dbReference type="GO" id="GO:0005524">
    <property type="term" value="F:ATP binding"/>
    <property type="evidence" value="ECO:0007669"/>
    <property type="project" value="UniProtKB-KW"/>
</dbReference>
<evidence type="ECO:0000256" key="1">
    <source>
        <dbReference type="ARBA" id="ARBA00022527"/>
    </source>
</evidence>
<evidence type="ECO:0000256" key="2">
    <source>
        <dbReference type="SAM" id="MobiDB-lite"/>
    </source>
</evidence>
<sequence>MGSFRSADPPGFGQSVRVGDVRDLRSAPAARRADARAEHDELVLDARRTAPRAARHWIMHRVAASGLHGSANQVIELLTGEVVANAVVHGPEHGRVRVGVRIDDRGVLVAVTDESPADPVVRHPEPTAVSGRGMALVEALSRTWGVDHHDDGGKTVWFLVDPEAD</sequence>
<dbReference type="InterPro" id="IPR036890">
    <property type="entry name" value="HATPase_C_sf"/>
</dbReference>
<comment type="caution">
    <text evidence="4">The sequence shown here is derived from an EMBL/GenBank/DDBJ whole genome shotgun (WGS) entry which is preliminary data.</text>
</comment>
<dbReference type="EMBL" id="JAAXOX010000001">
    <property type="protein sequence ID" value="NKY21353.1"/>
    <property type="molecule type" value="Genomic_DNA"/>
</dbReference>
<dbReference type="InterPro" id="IPR003594">
    <property type="entry name" value="HATPase_dom"/>
</dbReference>
<feature type="domain" description="Histidine kinase/HSP90-like ATPase" evidence="3">
    <location>
        <begin position="47"/>
        <end position="158"/>
    </location>
</feature>
<protein>
    <submittedName>
        <fullName evidence="4">ATP-binding protein</fullName>
    </submittedName>
</protein>
<keyword evidence="4" id="KW-0067">ATP-binding</keyword>
<dbReference type="AlphaFoldDB" id="A0A7X6QXR8"/>
<dbReference type="CDD" id="cd16936">
    <property type="entry name" value="HATPase_RsbW-like"/>
    <property type="match status" value="1"/>
</dbReference>
<keyword evidence="1" id="KW-0808">Transferase</keyword>
<name>A0A7X6QXR8_9CELL</name>